<dbReference type="InterPro" id="IPR010982">
    <property type="entry name" value="Lambda_DNA-bd_dom_sf"/>
</dbReference>
<dbReference type="KEGG" id="pmaw:MACH26_22270"/>
<dbReference type="Gene3D" id="3.40.50.2300">
    <property type="match status" value="2"/>
</dbReference>
<dbReference type="GO" id="GO:0003700">
    <property type="term" value="F:DNA-binding transcription factor activity"/>
    <property type="evidence" value="ECO:0007669"/>
    <property type="project" value="TreeGrafter"/>
</dbReference>
<dbReference type="CDD" id="cd01392">
    <property type="entry name" value="HTH_LacI"/>
    <property type="match status" value="1"/>
</dbReference>
<dbReference type="InterPro" id="IPR046335">
    <property type="entry name" value="LacI/GalR-like_sensor"/>
</dbReference>
<dbReference type="GO" id="GO:0000976">
    <property type="term" value="F:transcription cis-regulatory region binding"/>
    <property type="evidence" value="ECO:0007669"/>
    <property type="project" value="TreeGrafter"/>
</dbReference>
<reference evidence="5" key="1">
    <citation type="submission" date="2023-01" db="EMBL/GenBank/DDBJ databases">
        <title>Complete genome sequence of Planctobacterium marinum strain Dej080120_11.</title>
        <authorList>
            <person name="Ueki S."/>
            <person name="Maruyama F."/>
        </authorList>
    </citation>
    <scope>NUCLEOTIDE SEQUENCE</scope>
    <source>
        <strain evidence="5">Dej080120_11</strain>
    </source>
</reference>
<evidence type="ECO:0000256" key="3">
    <source>
        <dbReference type="ARBA" id="ARBA00023163"/>
    </source>
</evidence>
<feature type="domain" description="HTH lacI-type" evidence="4">
    <location>
        <begin position="5"/>
        <end position="59"/>
    </location>
</feature>
<dbReference type="AlphaFoldDB" id="A0AA48KPJ1"/>
<evidence type="ECO:0000313" key="6">
    <source>
        <dbReference type="Proteomes" id="UP001333710"/>
    </source>
</evidence>
<dbReference type="PANTHER" id="PTHR30146:SF120">
    <property type="entry name" value="ALANINE RACEMASE"/>
    <property type="match status" value="1"/>
</dbReference>
<gene>
    <name evidence="5" type="primary">malR</name>
    <name evidence="5" type="ORF">MACH26_22270</name>
</gene>
<evidence type="ECO:0000256" key="2">
    <source>
        <dbReference type="ARBA" id="ARBA00023125"/>
    </source>
</evidence>
<dbReference type="SMART" id="SM00354">
    <property type="entry name" value="HTH_LACI"/>
    <property type="match status" value="1"/>
</dbReference>
<dbReference type="PROSITE" id="PS50932">
    <property type="entry name" value="HTH_LACI_2"/>
    <property type="match status" value="1"/>
</dbReference>
<dbReference type="Pfam" id="PF00356">
    <property type="entry name" value="LacI"/>
    <property type="match status" value="1"/>
</dbReference>
<sequence length="343" mass="37290">MKEKATSFDIAHKAGVSQSTVSRALRNSPLVSKETRDKIKAIARELNYKVDKNASNLRQQQSKTLALLLFEDPTSDDSMINPFFLSMLGSITRATANAGFDLLVSFQQFSDDWHADFEDTHKADGIILLGYGDFLEYQDKLQALEEQNTHFVRWGAINESHPGVVIGSNNYQGGKNITRHLISLGHKEFVFIGGADNNCPEFLERFNGFNDALKEAGLLGENQRAKHWDAISTEHSGYNVAKALVESGAKVDAILCASDLIAIGVLTALKDSGISVPGDIAVAGYDNIPLAPFTNPPLSTVKQNTKLAGELLVDALVGQIEGQPVESHLIDAEVVIRHSCGAK</sequence>
<dbReference type="PANTHER" id="PTHR30146">
    <property type="entry name" value="LACI-RELATED TRANSCRIPTIONAL REPRESSOR"/>
    <property type="match status" value="1"/>
</dbReference>
<name>A0AA48KPJ1_9ALTE</name>
<proteinExistence type="predicted"/>
<protein>
    <submittedName>
        <fullName evidence="5">LacI family transcriptional regulator</fullName>
    </submittedName>
</protein>
<dbReference type="SUPFAM" id="SSF53822">
    <property type="entry name" value="Periplasmic binding protein-like I"/>
    <property type="match status" value="1"/>
</dbReference>
<organism evidence="5 6">
    <name type="scientific">Planctobacterium marinum</name>
    <dbReference type="NCBI Taxonomy" id="1631968"/>
    <lineage>
        <taxon>Bacteria</taxon>
        <taxon>Pseudomonadati</taxon>
        <taxon>Pseudomonadota</taxon>
        <taxon>Gammaproteobacteria</taxon>
        <taxon>Alteromonadales</taxon>
        <taxon>Alteromonadaceae</taxon>
        <taxon>Planctobacterium</taxon>
    </lineage>
</organism>
<keyword evidence="2" id="KW-0238">DNA-binding</keyword>
<accession>A0AA48KPJ1</accession>
<dbReference type="Pfam" id="PF13377">
    <property type="entry name" value="Peripla_BP_3"/>
    <property type="match status" value="1"/>
</dbReference>
<dbReference type="Gene3D" id="1.10.260.40">
    <property type="entry name" value="lambda repressor-like DNA-binding domains"/>
    <property type="match status" value="1"/>
</dbReference>
<keyword evidence="6" id="KW-1185">Reference proteome</keyword>
<keyword evidence="1" id="KW-0805">Transcription regulation</keyword>
<dbReference type="SUPFAM" id="SSF47413">
    <property type="entry name" value="lambda repressor-like DNA-binding domains"/>
    <property type="match status" value="1"/>
</dbReference>
<dbReference type="EMBL" id="AP027272">
    <property type="protein sequence ID" value="BDX06706.1"/>
    <property type="molecule type" value="Genomic_DNA"/>
</dbReference>
<evidence type="ECO:0000256" key="1">
    <source>
        <dbReference type="ARBA" id="ARBA00023015"/>
    </source>
</evidence>
<evidence type="ECO:0000259" key="4">
    <source>
        <dbReference type="PROSITE" id="PS50932"/>
    </source>
</evidence>
<dbReference type="RefSeq" id="WP_338292710.1">
    <property type="nucleotide sequence ID" value="NZ_AP027272.1"/>
</dbReference>
<dbReference type="InterPro" id="IPR028082">
    <property type="entry name" value="Peripla_BP_I"/>
</dbReference>
<dbReference type="InterPro" id="IPR000843">
    <property type="entry name" value="HTH_LacI"/>
</dbReference>
<evidence type="ECO:0000313" key="5">
    <source>
        <dbReference type="EMBL" id="BDX06706.1"/>
    </source>
</evidence>
<dbReference type="Proteomes" id="UP001333710">
    <property type="component" value="Chromosome"/>
</dbReference>
<keyword evidence="3" id="KW-0804">Transcription</keyword>